<organism evidence="2 3">
    <name type="scientific">Niallia circulans</name>
    <name type="common">Bacillus circulans</name>
    <dbReference type="NCBI Taxonomy" id="1397"/>
    <lineage>
        <taxon>Bacteria</taxon>
        <taxon>Bacillati</taxon>
        <taxon>Bacillota</taxon>
        <taxon>Bacilli</taxon>
        <taxon>Bacillales</taxon>
        <taxon>Bacillaceae</taxon>
        <taxon>Niallia</taxon>
    </lineage>
</organism>
<proteinExistence type="predicted"/>
<keyword evidence="1" id="KW-0472">Membrane</keyword>
<accession>A0A553STW3</accession>
<sequence length="145" mass="16528">MLLVYYFGLCVGFFLVILAIYAFLQMHRKRAYPISKIGKASGAVVLGALILMVFLPSLKYMLLKEYDVVKGQCVIDVDSAGRSSMADFVMHDTNEIFSFKDIPQLDAYGRKIPYYCAVTVTKDHIWEISYKIYDIDTKELIVTSK</sequence>
<keyword evidence="1" id="KW-1133">Transmembrane helix</keyword>
<feature type="transmembrane region" description="Helical" evidence="1">
    <location>
        <begin position="44"/>
        <end position="63"/>
    </location>
</feature>
<reference evidence="3" key="1">
    <citation type="submission" date="2018-10" db="EMBL/GenBank/DDBJ databases">
        <title>FDA dAtabase for Regulatory Grade micrObial Sequences (FDA-ARGOS): Supporting development and validation of Infectious Disease Dx tests.</title>
        <authorList>
            <person name="Minogue T."/>
            <person name="Wolcott M."/>
            <person name="Wasieloski L."/>
            <person name="Aguilar W."/>
            <person name="Moore D."/>
            <person name="Tallon L."/>
            <person name="Sadzewicz L."/>
            <person name="Sengamalay N."/>
            <person name="Ott S."/>
            <person name="Godinez A."/>
            <person name="Nagaraj S."/>
            <person name="Vavikolanu K."/>
            <person name="Vyas G."/>
            <person name="Nadendla S."/>
            <person name="George J."/>
            <person name="Sichtig H."/>
        </authorList>
    </citation>
    <scope>NUCLEOTIDE SEQUENCE [LARGE SCALE GENOMIC DNA]</scope>
    <source>
        <strain evidence="3">FDAARGOS_343</strain>
    </source>
</reference>
<name>A0A553STW3_NIACI</name>
<dbReference type="Proteomes" id="UP000319837">
    <property type="component" value="Unassembled WGS sequence"/>
</dbReference>
<dbReference type="EMBL" id="RIBP01000001">
    <property type="protein sequence ID" value="TRZ40408.1"/>
    <property type="molecule type" value="Genomic_DNA"/>
</dbReference>
<dbReference type="RefSeq" id="WP_185763801.1">
    <property type="nucleotide sequence ID" value="NZ_RIBP01000001.1"/>
</dbReference>
<keyword evidence="1" id="KW-0812">Transmembrane</keyword>
<evidence type="ECO:0000256" key="1">
    <source>
        <dbReference type="SAM" id="Phobius"/>
    </source>
</evidence>
<feature type="transmembrane region" description="Helical" evidence="1">
    <location>
        <begin position="6"/>
        <end position="24"/>
    </location>
</feature>
<gene>
    <name evidence="2" type="ORF">CEQ21_05710</name>
</gene>
<evidence type="ECO:0000313" key="2">
    <source>
        <dbReference type="EMBL" id="TRZ40408.1"/>
    </source>
</evidence>
<evidence type="ECO:0000313" key="3">
    <source>
        <dbReference type="Proteomes" id="UP000319837"/>
    </source>
</evidence>
<comment type="caution">
    <text evidence="2">The sequence shown here is derived from an EMBL/GenBank/DDBJ whole genome shotgun (WGS) entry which is preliminary data.</text>
</comment>
<protein>
    <submittedName>
        <fullName evidence="2">Uncharacterized protein</fullName>
    </submittedName>
</protein>
<dbReference type="AlphaFoldDB" id="A0A553STW3"/>